<dbReference type="EnsemblMetazoa" id="RPRC004374-RA">
    <property type="protein sequence ID" value="RPRC004374-PA"/>
    <property type="gene ID" value="RPRC004374"/>
</dbReference>
<dbReference type="GO" id="GO:0000993">
    <property type="term" value="F:RNA polymerase II complex binding"/>
    <property type="evidence" value="ECO:0007669"/>
    <property type="project" value="TreeGrafter"/>
</dbReference>
<keyword evidence="3" id="KW-1185">Reference proteome</keyword>
<dbReference type="PROSITE" id="PS51391">
    <property type="entry name" value="CID"/>
    <property type="match status" value="1"/>
</dbReference>
<feature type="region of interest" description="Disordered" evidence="1">
    <location>
        <begin position="263"/>
        <end position="296"/>
    </location>
</feature>
<dbReference type="Pfam" id="PF16566">
    <property type="entry name" value="CREPT"/>
    <property type="match status" value="1"/>
</dbReference>
<dbReference type="PANTHER" id="PTHR12460:SF40">
    <property type="entry name" value="REGULATION OF NUCLEAR PRE-MRNA DOMAIN-CONTAINING PROTEIN 2"/>
    <property type="match status" value="1"/>
</dbReference>
<dbReference type="Gene3D" id="1.25.40.90">
    <property type="match status" value="1"/>
</dbReference>
<dbReference type="EMBL" id="ACPB03021764">
    <property type="status" value="NOT_ANNOTATED_CDS"/>
    <property type="molecule type" value="Genomic_DNA"/>
</dbReference>
<dbReference type="Proteomes" id="UP000015103">
    <property type="component" value="Unassembled WGS sequence"/>
</dbReference>
<proteinExistence type="predicted"/>
<dbReference type="SMART" id="SM00582">
    <property type="entry name" value="RPR"/>
    <property type="match status" value="1"/>
</dbReference>
<evidence type="ECO:0000313" key="2">
    <source>
        <dbReference type="EnsemblMetazoa" id="RPRC004374-PA"/>
    </source>
</evidence>
<dbReference type="SUPFAM" id="SSF48464">
    <property type="entry name" value="ENTH/VHS domain"/>
    <property type="match status" value="1"/>
</dbReference>
<evidence type="ECO:0000313" key="3">
    <source>
        <dbReference type="Proteomes" id="UP000015103"/>
    </source>
</evidence>
<name>T1HK01_RHOPR</name>
<dbReference type="HOGENOM" id="CLU_577869_0_0_1"/>
<organism evidence="2 3">
    <name type="scientific">Rhodnius prolixus</name>
    <name type="common">Triatomid bug</name>
    <dbReference type="NCBI Taxonomy" id="13249"/>
    <lineage>
        <taxon>Eukaryota</taxon>
        <taxon>Metazoa</taxon>
        <taxon>Ecdysozoa</taxon>
        <taxon>Arthropoda</taxon>
        <taxon>Hexapoda</taxon>
        <taxon>Insecta</taxon>
        <taxon>Pterygota</taxon>
        <taxon>Neoptera</taxon>
        <taxon>Paraneoptera</taxon>
        <taxon>Hemiptera</taxon>
        <taxon>Heteroptera</taxon>
        <taxon>Panheteroptera</taxon>
        <taxon>Cimicomorpha</taxon>
        <taxon>Reduviidae</taxon>
        <taxon>Triatominae</taxon>
        <taxon>Rhodnius</taxon>
    </lineage>
</organism>
<reference evidence="2" key="1">
    <citation type="submission" date="2015-05" db="UniProtKB">
        <authorList>
            <consortium name="EnsemblMetazoa"/>
        </authorList>
    </citation>
    <scope>IDENTIFICATION</scope>
</reference>
<dbReference type="STRING" id="13249.T1HK01"/>
<dbReference type="Gene3D" id="6.10.250.2560">
    <property type="match status" value="1"/>
</dbReference>
<accession>T1HK01</accession>
<dbReference type="CDD" id="cd16981">
    <property type="entry name" value="CID_RPRD_like"/>
    <property type="match status" value="1"/>
</dbReference>
<dbReference type="InterPro" id="IPR008942">
    <property type="entry name" value="ENTH_VHS"/>
</dbReference>
<evidence type="ECO:0000256" key="1">
    <source>
        <dbReference type="SAM" id="MobiDB-lite"/>
    </source>
</evidence>
<sequence length="473" mass="53149">MNTFNEPIFEHKLVKLRGSHHSITNLSNWCLANHQHHERIVTIWLNVLKRVKIEHRVILFYLANDIIQYAKKKSLPFGNSFAPAFKKAVTMVREETVRPKIERLFSIWKQRGVYDEDFLEVLSGLLTRENTNVVDNTDFRPCAFYSRLRSFKQLEDGTKRKLMLLTQNPIPLADIEKMRKTFKERDAVSSLIPVVEEGLKKIKDYTSALEEEMKERAGLIELLESAESYFDAQHKEAKVVFNAYKWFGSRVKGVKRKLEECAKELPSPPLSPDINAPSPSSSSSPDESGGNDMPFCRNFTSGRSLMDGSSLAKDGLAKALNEENPGKVPSPALVYAAYNLEPAGSTICKVSSRFYPTVLPPQSMKLPQHIVYDHLADKSLPRNLHSPALLPTAYSSPRWAGSMTTSSPYSATPVLDHIEPKEHNVSPINSQGTTVEDVTRSQTLDDQNMTLSALLKSLFPGYGASETGKMGYK</sequence>
<dbReference type="InterPro" id="IPR006569">
    <property type="entry name" value="CID_dom"/>
</dbReference>
<dbReference type="eggNOG" id="KOG2669">
    <property type="taxonomic scope" value="Eukaryota"/>
</dbReference>
<protein>
    <submittedName>
        <fullName evidence="2">CID domain-containing protein</fullName>
    </submittedName>
</protein>
<dbReference type="VEuPathDB" id="VectorBase:RPRC004374"/>
<dbReference type="GO" id="GO:0031124">
    <property type="term" value="P:mRNA 3'-end processing"/>
    <property type="evidence" value="ECO:0007669"/>
    <property type="project" value="TreeGrafter"/>
</dbReference>
<dbReference type="InterPro" id="IPR032337">
    <property type="entry name" value="RPRD1A/B_C"/>
</dbReference>
<dbReference type="Pfam" id="PF04818">
    <property type="entry name" value="CID"/>
    <property type="match status" value="1"/>
</dbReference>
<dbReference type="AlphaFoldDB" id="T1HK01"/>
<dbReference type="InParanoid" id="T1HK01"/>
<dbReference type="PANTHER" id="PTHR12460">
    <property type="entry name" value="CYCLIN-DEPENDENT KINASE INHIBITOR-RELATED PROTEIN"/>
    <property type="match status" value="1"/>
</dbReference>